<reference evidence="14 15" key="1">
    <citation type="submission" date="2021-05" db="EMBL/GenBank/DDBJ databases">
        <title>Complete genome of Nocardioides aquaticus KCTC 9944T isolated from meromictic and hypersaline Ekho Lake, Antarctica.</title>
        <authorList>
            <person name="Hwang K."/>
            <person name="Kim K.M."/>
            <person name="Choe H."/>
        </authorList>
    </citation>
    <scope>NUCLEOTIDE SEQUENCE [LARGE SCALE GENOMIC DNA]</scope>
    <source>
        <strain evidence="14 15">KCTC 9944</strain>
    </source>
</reference>
<dbReference type="GO" id="GO:0047480">
    <property type="term" value="F:UDP-N-acetylmuramoyl-tripeptide-D-alanyl-D-alanine ligase activity"/>
    <property type="evidence" value="ECO:0007669"/>
    <property type="project" value="UniProtKB-EC"/>
</dbReference>
<evidence type="ECO:0000256" key="1">
    <source>
        <dbReference type="ARBA" id="ARBA00022490"/>
    </source>
</evidence>
<accession>A0ABX8EJW0</accession>
<keyword evidence="1 10" id="KW-0963">Cytoplasm</keyword>
<gene>
    <name evidence="10 14" type="primary">murF</name>
    <name evidence="14" type="ORF">ENKNEFLB_03215</name>
</gene>
<keyword evidence="8 10" id="KW-0131">Cell cycle</keyword>
<evidence type="ECO:0000256" key="9">
    <source>
        <dbReference type="ARBA" id="ARBA00023316"/>
    </source>
</evidence>
<sequence length="473" mass="48080">MIRLRLEELARVVGGTVADPRHHGVVVDAPAYLDSRDPVPGGLYVAVVGERVDGHVHAGGAHAVLGSRPTDAPTVVVDDPVVALGRLARHVLDGLRVPTLAMTGSQGKTGTKDYLAHVLADHGPTVATRGNLNNELGVPLTALRADAGTEHLVVEMGARGIGHVAYLCEVAPPTVAAVLNVGTAHIGEFGSAEAIAVAKGEIVEALPAAGTAVLNADDPLVAAMASRTRARVLTFGGPGADVSGLDVELDDLGRPAFVLAHGEDRAAVRLAQVGAHQVANATAAAAMALAVGVPLEAVASSLATARAASRWRMELTEREDGLVVLNDAYNANPASMVAALDALAAIRRRTGRRAVAVLGEMLELGPGAEQAHRDVGRAAAERGTDVLLVVGAPALADGAREVAGWAGEVVLAESRDEATAWVRENAGARDAVLVKASRGAALEEVAAALVGPDPAVVGTHDPTGEGPAPMSAR</sequence>
<evidence type="ECO:0000259" key="13">
    <source>
        <dbReference type="Pfam" id="PF08245"/>
    </source>
</evidence>
<dbReference type="SUPFAM" id="SSF53244">
    <property type="entry name" value="MurD-like peptide ligases, peptide-binding domain"/>
    <property type="match status" value="1"/>
</dbReference>
<dbReference type="InterPro" id="IPR036565">
    <property type="entry name" value="Mur-like_cat_sf"/>
</dbReference>
<protein>
    <recommendedName>
        <fullName evidence="10 11">UDP-N-acetylmuramoyl-tripeptide--D-alanyl-D-alanine ligase</fullName>
        <ecNumber evidence="10 11">6.3.2.10</ecNumber>
    </recommendedName>
    <alternativeName>
        <fullName evidence="10">D-alanyl-D-alanine-adding enzyme</fullName>
    </alternativeName>
</protein>
<keyword evidence="7 10" id="KW-0573">Peptidoglycan synthesis</keyword>
<dbReference type="SUPFAM" id="SSF63418">
    <property type="entry name" value="MurE/MurF N-terminal domain"/>
    <property type="match status" value="1"/>
</dbReference>
<keyword evidence="4 10" id="KW-0547">Nucleotide-binding</keyword>
<evidence type="ECO:0000256" key="5">
    <source>
        <dbReference type="ARBA" id="ARBA00022840"/>
    </source>
</evidence>
<dbReference type="InterPro" id="IPR004101">
    <property type="entry name" value="Mur_ligase_C"/>
</dbReference>
<dbReference type="Gene3D" id="3.90.190.20">
    <property type="entry name" value="Mur ligase, C-terminal domain"/>
    <property type="match status" value="1"/>
</dbReference>
<dbReference type="Gene3D" id="3.40.1190.10">
    <property type="entry name" value="Mur-like, catalytic domain"/>
    <property type="match status" value="1"/>
</dbReference>
<dbReference type="InterPro" id="IPR005863">
    <property type="entry name" value="UDP-N-AcMur_synth"/>
</dbReference>
<proteinExistence type="inferred from homology"/>
<evidence type="ECO:0000256" key="6">
    <source>
        <dbReference type="ARBA" id="ARBA00022960"/>
    </source>
</evidence>
<evidence type="ECO:0000256" key="2">
    <source>
        <dbReference type="ARBA" id="ARBA00022598"/>
    </source>
</evidence>
<keyword evidence="6 10" id="KW-0133">Cell shape</keyword>
<evidence type="ECO:0000259" key="12">
    <source>
        <dbReference type="Pfam" id="PF02875"/>
    </source>
</evidence>
<dbReference type="NCBIfam" id="TIGR01143">
    <property type="entry name" value="murF"/>
    <property type="match status" value="1"/>
</dbReference>
<evidence type="ECO:0000313" key="15">
    <source>
        <dbReference type="Proteomes" id="UP000679307"/>
    </source>
</evidence>
<keyword evidence="9 10" id="KW-0961">Cell wall biogenesis/degradation</keyword>
<keyword evidence="3 10" id="KW-0132">Cell division</keyword>
<keyword evidence="2 10" id="KW-0436">Ligase</keyword>
<evidence type="ECO:0000256" key="7">
    <source>
        <dbReference type="ARBA" id="ARBA00022984"/>
    </source>
</evidence>
<evidence type="ECO:0000256" key="11">
    <source>
        <dbReference type="RuleBase" id="RU004136"/>
    </source>
</evidence>
<dbReference type="EMBL" id="CP075371">
    <property type="protein sequence ID" value="QVT80814.1"/>
    <property type="molecule type" value="Genomic_DNA"/>
</dbReference>
<dbReference type="InterPro" id="IPR036615">
    <property type="entry name" value="Mur_ligase_C_dom_sf"/>
</dbReference>
<dbReference type="InterPro" id="IPR013221">
    <property type="entry name" value="Mur_ligase_cen"/>
</dbReference>
<dbReference type="Gene3D" id="3.40.1390.10">
    <property type="entry name" value="MurE/MurF, N-terminal domain"/>
    <property type="match status" value="1"/>
</dbReference>
<evidence type="ECO:0000313" key="14">
    <source>
        <dbReference type="EMBL" id="QVT80814.1"/>
    </source>
</evidence>
<dbReference type="Pfam" id="PF02875">
    <property type="entry name" value="Mur_ligase_C"/>
    <property type="match status" value="1"/>
</dbReference>
<feature type="domain" description="Mur ligase C-terminal" evidence="12">
    <location>
        <begin position="312"/>
        <end position="438"/>
    </location>
</feature>
<keyword evidence="5 10" id="KW-0067">ATP-binding</keyword>
<evidence type="ECO:0000256" key="3">
    <source>
        <dbReference type="ARBA" id="ARBA00022618"/>
    </source>
</evidence>
<dbReference type="Proteomes" id="UP000679307">
    <property type="component" value="Chromosome"/>
</dbReference>
<evidence type="ECO:0000256" key="4">
    <source>
        <dbReference type="ARBA" id="ARBA00022741"/>
    </source>
</evidence>
<comment type="pathway">
    <text evidence="10 11">Cell wall biogenesis; peptidoglycan biosynthesis.</text>
</comment>
<comment type="function">
    <text evidence="10 11">Involved in cell wall formation. Catalyzes the final step in the synthesis of UDP-N-acetylmuramoyl-pentapeptide, the precursor of murein.</text>
</comment>
<evidence type="ECO:0000256" key="10">
    <source>
        <dbReference type="HAMAP-Rule" id="MF_02019"/>
    </source>
</evidence>
<comment type="subcellular location">
    <subcellularLocation>
        <location evidence="10 11">Cytoplasm</location>
    </subcellularLocation>
</comment>
<dbReference type="InterPro" id="IPR035911">
    <property type="entry name" value="MurE/MurF_N"/>
</dbReference>
<dbReference type="InterPro" id="IPR051046">
    <property type="entry name" value="MurCDEF_CellWall_CoF430Synth"/>
</dbReference>
<organism evidence="14 15">
    <name type="scientific">Nocardioides aquaticus</name>
    <dbReference type="NCBI Taxonomy" id="160826"/>
    <lineage>
        <taxon>Bacteria</taxon>
        <taxon>Bacillati</taxon>
        <taxon>Actinomycetota</taxon>
        <taxon>Actinomycetes</taxon>
        <taxon>Propionibacteriales</taxon>
        <taxon>Nocardioidaceae</taxon>
        <taxon>Nocardioides</taxon>
    </lineage>
</organism>
<comment type="caution">
    <text evidence="10">Lacks conserved residue(s) required for the propagation of feature annotation.</text>
</comment>
<comment type="catalytic activity">
    <reaction evidence="10 11">
        <text>D-alanyl-D-alanine + UDP-N-acetyl-alpha-D-muramoyl-L-alanyl-gamma-D-glutamyl-meso-2,6-diaminopimelate + ATP = UDP-N-acetyl-alpha-D-muramoyl-L-alanyl-gamma-D-glutamyl-meso-2,6-diaminopimeloyl-D-alanyl-D-alanine + ADP + phosphate + H(+)</text>
        <dbReference type="Rhea" id="RHEA:28374"/>
        <dbReference type="ChEBI" id="CHEBI:15378"/>
        <dbReference type="ChEBI" id="CHEBI:30616"/>
        <dbReference type="ChEBI" id="CHEBI:43474"/>
        <dbReference type="ChEBI" id="CHEBI:57822"/>
        <dbReference type="ChEBI" id="CHEBI:61386"/>
        <dbReference type="ChEBI" id="CHEBI:83905"/>
        <dbReference type="ChEBI" id="CHEBI:456216"/>
        <dbReference type="EC" id="6.3.2.10"/>
    </reaction>
</comment>
<dbReference type="Pfam" id="PF08245">
    <property type="entry name" value="Mur_ligase_M"/>
    <property type="match status" value="1"/>
</dbReference>
<dbReference type="EC" id="6.3.2.10" evidence="10 11"/>
<name>A0ABX8EJW0_9ACTN</name>
<comment type="similarity">
    <text evidence="10">Belongs to the MurCDEF family. MurF subfamily.</text>
</comment>
<dbReference type="HAMAP" id="MF_02019">
    <property type="entry name" value="MurF"/>
    <property type="match status" value="1"/>
</dbReference>
<evidence type="ECO:0000256" key="8">
    <source>
        <dbReference type="ARBA" id="ARBA00023306"/>
    </source>
</evidence>
<feature type="domain" description="Mur ligase central" evidence="13">
    <location>
        <begin position="103"/>
        <end position="288"/>
    </location>
</feature>
<dbReference type="PANTHER" id="PTHR43024">
    <property type="entry name" value="UDP-N-ACETYLMURAMOYL-TRIPEPTIDE--D-ALANYL-D-ALANINE LIGASE"/>
    <property type="match status" value="1"/>
</dbReference>
<keyword evidence="15" id="KW-1185">Reference proteome</keyword>
<dbReference type="PANTHER" id="PTHR43024:SF1">
    <property type="entry name" value="UDP-N-ACETYLMURAMOYL-TRIPEPTIDE--D-ALANYL-D-ALANINE LIGASE"/>
    <property type="match status" value="1"/>
</dbReference>
<dbReference type="SUPFAM" id="SSF53623">
    <property type="entry name" value="MurD-like peptide ligases, catalytic domain"/>
    <property type="match status" value="1"/>
</dbReference>